<evidence type="ECO:0000256" key="10">
    <source>
        <dbReference type="ARBA" id="ARBA00023134"/>
    </source>
</evidence>
<evidence type="ECO:0000256" key="9">
    <source>
        <dbReference type="ARBA" id="ARBA00023034"/>
    </source>
</evidence>
<evidence type="ECO:0000256" key="4">
    <source>
        <dbReference type="ARBA" id="ARBA00022448"/>
    </source>
</evidence>
<feature type="binding site" evidence="12">
    <location>
        <position position="30"/>
    </location>
    <ligand>
        <name>GTP</name>
        <dbReference type="ChEBI" id="CHEBI:37565"/>
    </ligand>
</feature>
<sequence length="310" mass="33704">MFIINWFRDILAQPGLMHKNAKILFLGLDNTGKSKLPTEAYHTGCSSATIDPDWHGPSRPLCTRLKTTGSLLCSQPSTRRRRSLRLATLNSRLTILVDINMRTDSDQFSESKVKLDAPLAIEQLAKVSFLILGNKIDTPGAVSEEKLRHHLGLYQTTGKGKIPPTTFSPSKSSCARSSSDQGTEKVTSLSVLLDPILTLPMGVVIAELNITVGSVHLGDVRTATCPACAAPRAKQVAASLVEKYLFAACDVFNGVLIYDLLVSFVLPSLQTHSSEKKATCTRALATLYSVLHLNPHVFTISTRGSWCANE</sequence>
<evidence type="ECO:0000313" key="15">
    <source>
        <dbReference type="Proteomes" id="UP000620124"/>
    </source>
</evidence>
<name>A0A8H7CLL9_9AGAR</name>
<keyword evidence="7" id="KW-0931">ER-Golgi transport</keyword>
<dbReference type="OrthoDB" id="2011769at2759"/>
<dbReference type="InterPro" id="IPR027417">
    <property type="entry name" value="P-loop_NTPase"/>
</dbReference>
<feature type="binding site" evidence="12">
    <location>
        <position position="137"/>
    </location>
    <ligand>
        <name>GTP</name>
        <dbReference type="ChEBI" id="CHEBI:37565"/>
    </ligand>
</feature>
<dbReference type="PRINTS" id="PR00328">
    <property type="entry name" value="SAR1GTPBP"/>
</dbReference>
<protein>
    <submittedName>
        <fullName evidence="14">Small COPII coat GTPase SAR1</fullName>
    </submittedName>
</protein>
<comment type="caution">
    <text evidence="14">The sequence shown here is derived from an EMBL/GenBank/DDBJ whole genome shotgun (WGS) entry which is preliminary data.</text>
</comment>
<evidence type="ECO:0000256" key="11">
    <source>
        <dbReference type="PIRSR" id="PIRSR606687-1"/>
    </source>
</evidence>
<proteinExistence type="inferred from homology"/>
<keyword evidence="10 13" id="KW-0342">GTP-binding</keyword>
<dbReference type="Proteomes" id="UP000620124">
    <property type="component" value="Unassembled WGS sequence"/>
</dbReference>
<dbReference type="SUPFAM" id="SSF52540">
    <property type="entry name" value="P-loop containing nucleoside triphosphate hydrolases"/>
    <property type="match status" value="1"/>
</dbReference>
<keyword evidence="15" id="KW-1185">Reference proteome</keyword>
<dbReference type="GO" id="GO:0005783">
    <property type="term" value="C:endoplasmic reticulum"/>
    <property type="evidence" value="ECO:0007669"/>
    <property type="project" value="UniProtKB-SubCell"/>
</dbReference>
<dbReference type="GO" id="GO:0016192">
    <property type="term" value="P:vesicle-mediated transport"/>
    <property type="evidence" value="ECO:0007669"/>
    <property type="project" value="UniProtKB-KW"/>
</dbReference>
<evidence type="ECO:0000256" key="12">
    <source>
        <dbReference type="PIRSR" id="PIRSR606687-2"/>
    </source>
</evidence>
<keyword evidence="11" id="KW-0460">Magnesium</keyword>
<dbReference type="PANTHER" id="PTHR45684">
    <property type="entry name" value="RE74312P"/>
    <property type="match status" value="1"/>
</dbReference>
<dbReference type="GO" id="GO:0003924">
    <property type="term" value="F:GTPase activity"/>
    <property type="evidence" value="ECO:0007669"/>
    <property type="project" value="InterPro"/>
</dbReference>
<evidence type="ECO:0000256" key="1">
    <source>
        <dbReference type="ARBA" id="ARBA00004240"/>
    </source>
</evidence>
<evidence type="ECO:0000256" key="3">
    <source>
        <dbReference type="ARBA" id="ARBA00007507"/>
    </source>
</evidence>
<dbReference type="InterPro" id="IPR006687">
    <property type="entry name" value="Small_GTPase_SAR1"/>
</dbReference>
<evidence type="ECO:0000256" key="6">
    <source>
        <dbReference type="ARBA" id="ARBA00022824"/>
    </source>
</evidence>
<feature type="binding site" evidence="13">
    <location>
        <begin position="134"/>
        <end position="137"/>
    </location>
    <ligand>
        <name>GTP</name>
        <dbReference type="ChEBI" id="CHEBI:37565"/>
    </ligand>
</feature>
<reference evidence="14" key="1">
    <citation type="submission" date="2020-05" db="EMBL/GenBank/DDBJ databases">
        <title>Mycena genomes resolve the evolution of fungal bioluminescence.</title>
        <authorList>
            <person name="Tsai I.J."/>
        </authorList>
    </citation>
    <scope>NUCLEOTIDE SEQUENCE</scope>
    <source>
        <strain evidence="14">CCC161011</strain>
    </source>
</reference>
<keyword evidence="4" id="KW-0813">Transport</keyword>
<dbReference type="InterPro" id="IPR006689">
    <property type="entry name" value="Small_GTPase_ARF/SAR"/>
</dbReference>
<feature type="binding site" evidence="11">
    <location>
        <position position="29"/>
    </location>
    <ligand>
        <name>Mg(2+)</name>
        <dbReference type="ChEBI" id="CHEBI:18420"/>
    </ligand>
</feature>
<evidence type="ECO:0000256" key="5">
    <source>
        <dbReference type="ARBA" id="ARBA00022741"/>
    </source>
</evidence>
<comment type="similarity">
    <text evidence="3">Belongs to the small GTPase superfamily. SAR1 family.</text>
</comment>
<gene>
    <name evidence="14" type="ORF">MVEN_01808400</name>
</gene>
<dbReference type="AlphaFoldDB" id="A0A8H7CLL9"/>
<comment type="subcellular location">
    <subcellularLocation>
        <location evidence="1">Endoplasmic reticulum</location>
    </subcellularLocation>
    <subcellularLocation>
        <location evidence="2">Golgi apparatus</location>
    </subcellularLocation>
</comment>
<organism evidence="14 15">
    <name type="scientific">Mycena venus</name>
    <dbReference type="NCBI Taxonomy" id="2733690"/>
    <lineage>
        <taxon>Eukaryota</taxon>
        <taxon>Fungi</taxon>
        <taxon>Dikarya</taxon>
        <taxon>Basidiomycota</taxon>
        <taxon>Agaricomycotina</taxon>
        <taxon>Agaricomycetes</taxon>
        <taxon>Agaricomycetidae</taxon>
        <taxon>Agaricales</taxon>
        <taxon>Marasmiineae</taxon>
        <taxon>Mycenaceae</taxon>
        <taxon>Mycena</taxon>
    </lineage>
</organism>
<dbReference type="Gene3D" id="3.40.50.300">
    <property type="entry name" value="P-loop containing nucleotide triphosphate hydrolases"/>
    <property type="match status" value="1"/>
</dbReference>
<keyword evidence="8" id="KW-0653">Protein transport</keyword>
<keyword evidence="9" id="KW-0333">Golgi apparatus</keyword>
<dbReference type="SMART" id="SM00178">
    <property type="entry name" value="SAR"/>
    <property type="match status" value="1"/>
</dbReference>
<accession>A0A8H7CLL9</accession>
<dbReference type="EMBL" id="JACAZI010000017">
    <property type="protein sequence ID" value="KAF7342205.1"/>
    <property type="molecule type" value="Genomic_DNA"/>
</dbReference>
<dbReference type="Pfam" id="PF00025">
    <property type="entry name" value="Arf"/>
    <property type="match status" value="1"/>
</dbReference>
<dbReference type="GO" id="GO:0006886">
    <property type="term" value="P:intracellular protein transport"/>
    <property type="evidence" value="ECO:0007669"/>
    <property type="project" value="InterPro"/>
</dbReference>
<feature type="binding site" evidence="12">
    <location>
        <position position="135"/>
    </location>
    <ligand>
        <name>GTP</name>
        <dbReference type="ChEBI" id="CHEBI:37565"/>
    </ligand>
</feature>
<evidence type="ECO:0000256" key="7">
    <source>
        <dbReference type="ARBA" id="ARBA00022892"/>
    </source>
</evidence>
<keyword evidence="11" id="KW-0479">Metal-binding</keyword>
<keyword evidence="5 12" id="KW-0547">Nucleotide-binding</keyword>
<keyword evidence="6" id="KW-0256">Endoplasmic reticulum</keyword>
<dbReference type="GO" id="GO:0005794">
    <property type="term" value="C:Golgi apparatus"/>
    <property type="evidence" value="ECO:0007669"/>
    <property type="project" value="UniProtKB-SubCell"/>
</dbReference>
<evidence type="ECO:0000256" key="13">
    <source>
        <dbReference type="PIRSR" id="PIRSR606689-1"/>
    </source>
</evidence>
<feature type="binding site" evidence="12">
    <location>
        <position position="134"/>
    </location>
    <ligand>
        <name>GTP</name>
        <dbReference type="ChEBI" id="CHEBI:37565"/>
    </ligand>
</feature>
<evidence type="ECO:0000256" key="8">
    <source>
        <dbReference type="ARBA" id="ARBA00022927"/>
    </source>
</evidence>
<feature type="binding site" evidence="12">
    <location>
        <position position="33"/>
    </location>
    <ligand>
        <name>GTP</name>
        <dbReference type="ChEBI" id="CHEBI:37565"/>
    </ligand>
</feature>
<dbReference type="GO" id="GO:0005525">
    <property type="term" value="F:GTP binding"/>
    <property type="evidence" value="ECO:0007669"/>
    <property type="project" value="UniProtKB-KW"/>
</dbReference>
<dbReference type="GO" id="GO:0046872">
    <property type="term" value="F:metal ion binding"/>
    <property type="evidence" value="ECO:0007669"/>
    <property type="project" value="UniProtKB-KW"/>
</dbReference>
<feature type="binding site" evidence="12">
    <location>
        <position position="32"/>
    </location>
    <ligand>
        <name>GTP</name>
        <dbReference type="ChEBI" id="CHEBI:37565"/>
    </ligand>
</feature>
<evidence type="ECO:0000256" key="2">
    <source>
        <dbReference type="ARBA" id="ARBA00004555"/>
    </source>
</evidence>
<evidence type="ECO:0000313" key="14">
    <source>
        <dbReference type="EMBL" id="KAF7342205.1"/>
    </source>
</evidence>